<accession>A0A9X2L4D9</accession>
<keyword evidence="2" id="KW-0547">Nucleotide-binding</keyword>
<organism evidence="2 3">
    <name type="scientific">Gracilimonas sediminicola</name>
    <dbReference type="NCBI Taxonomy" id="2952158"/>
    <lineage>
        <taxon>Bacteria</taxon>
        <taxon>Pseudomonadati</taxon>
        <taxon>Balneolota</taxon>
        <taxon>Balneolia</taxon>
        <taxon>Balneolales</taxon>
        <taxon>Balneolaceae</taxon>
        <taxon>Gracilimonas</taxon>
    </lineage>
</organism>
<feature type="domain" description="Schlafen AlbA-2" evidence="1">
    <location>
        <begin position="33"/>
        <end position="145"/>
    </location>
</feature>
<evidence type="ECO:0000313" key="3">
    <source>
        <dbReference type="Proteomes" id="UP001139125"/>
    </source>
</evidence>
<evidence type="ECO:0000259" key="1">
    <source>
        <dbReference type="Pfam" id="PF04326"/>
    </source>
</evidence>
<dbReference type="Proteomes" id="UP001139125">
    <property type="component" value="Unassembled WGS sequence"/>
</dbReference>
<sequence length="232" mass="26232">MEDELEFYLQYTDSVQVSKLTPGDLKSLIQTGESSFLEFKHSVASPEKIAREIAAFANTKGGTILIGVEDNGEMIGVEGYHEEEFWLNQAASEECIPEVPISIELVNLGERDVLIVKVPEAEEKPVYVKGKKVRQVYVRLEDESVVASDEYIEVLKQNYSEEGFTFEYGEKEQQLFRFLNEYGDITVKRFSLLISVTTYRAAKILVNLVSAGVLDLFEKDGVTHYTFSKKSS</sequence>
<dbReference type="PANTHER" id="PTHR30595:SF6">
    <property type="entry name" value="SCHLAFEN ALBA-2 DOMAIN-CONTAINING PROTEIN"/>
    <property type="match status" value="1"/>
</dbReference>
<dbReference type="Gene3D" id="3.30.950.30">
    <property type="entry name" value="Schlafen, AAA domain"/>
    <property type="match status" value="1"/>
</dbReference>
<dbReference type="Pfam" id="PF04326">
    <property type="entry name" value="SLFN_AlbA_2"/>
    <property type="match status" value="1"/>
</dbReference>
<protein>
    <submittedName>
        <fullName evidence="2">ATP-binding protein</fullName>
    </submittedName>
</protein>
<keyword evidence="2" id="KW-0067">ATP-binding</keyword>
<dbReference type="InterPro" id="IPR038461">
    <property type="entry name" value="Schlafen_AlbA_2_dom_sf"/>
</dbReference>
<name>A0A9X2L4D9_9BACT</name>
<dbReference type="RefSeq" id="WP_255134394.1">
    <property type="nucleotide sequence ID" value="NZ_JANDBC010000001.1"/>
</dbReference>
<dbReference type="GO" id="GO:0005524">
    <property type="term" value="F:ATP binding"/>
    <property type="evidence" value="ECO:0007669"/>
    <property type="project" value="UniProtKB-KW"/>
</dbReference>
<proteinExistence type="predicted"/>
<evidence type="ECO:0000313" key="2">
    <source>
        <dbReference type="EMBL" id="MCP9291528.1"/>
    </source>
</evidence>
<dbReference type="AlphaFoldDB" id="A0A9X2L4D9"/>
<dbReference type="InterPro" id="IPR007421">
    <property type="entry name" value="Schlafen_AlbA_2_dom"/>
</dbReference>
<keyword evidence="3" id="KW-1185">Reference proteome</keyword>
<reference evidence="2" key="1">
    <citation type="submission" date="2022-06" db="EMBL/GenBank/DDBJ databases">
        <title>Gracilimonas sp. CAU 1638 isolated from sea sediment.</title>
        <authorList>
            <person name="Kim W."/>
        </authorList>
    </citation>
    <scope>NUCLEOTIDE SEQUENCE</scope>
    <source>
        <strain evidence="2">CAU 1638</strain>
    </source>
</reference>
<dbReference type="EMBL" id="JANDBC010000001">
    <property type="protein sequence ID" value="MCP9291528.1"/>
    <property type="molecule type" value="Genomic_DNA"/>
</dbReference>
<dbReference type="PANTHER" id="PTHR30595">
    <property type="entry name" value="GLPR-RELATED TRANSCRIPTIONAL REPRESSOR"/>
    <property type="match status" value="1"/>
</dbReference>
<gene>
    <name evidence="2" type="ORF">NM125_08035</name>
</gene>
<comment type="caution">
    <text evidence="2">The sequence shown here is derived from an EMBL/GenBank/DDBJ whole genome shotgun (WGS) entry which is preliminary data.</text>
</comment>